<dbReference type="GO" id="GO:0051536">
    <property type="term" value="F:iron-sulfur cluster binding"/>
    <property type="evidence" value="ECO:0007669"/>
    <property type="project" value="UniProtKB-KW"/>
</dbReference>
<evidence type="ECO:0000256" key="8">
    <source>
        <dbReference type="ARBA" id="ARBA00050776"/>
    </source>
</evidence>
<evidence type="ECO:0000256" key="7">
    <source>
        <dbReference type="ARBA" id="ARBA00023014"/>
    </source>
</evidence>
<dbReference type="Pfam" id="PF00266">
    <property type="entry name" value="Aminotran_5"/>
    <property type="match status" value="1"/>
</dbReference>
<dbReference type="RefSeq" id="WP_085210180.1">
    <property type="nucleotide sequence ID" value="NZ_FXAM01000001.1"/>
</dbReference>
<keyword evidence="6" id="KW-0408">Iron</keyword>
<dbReference type="SUPFAM" id="SSF53383">
    <property type="entry name" value="PLP-dependent transferases"/>
    <property type="match status" value="1"/>
</dbReference>
<dbReference type="PIRSF" id="PIRSF005572">
    <property type="entry name" value="NifS"/>
    <property type="match status" value="1"/>
</dbReference>
<sequence>MVYLDHNATTPLDGRVWEAMRPYLQAFYGNPSGLYKLGRLSRSAIDTARQQVAALVGADPAEVIFTSGGTEANNLALKGLAQALPPGLAVAGATEHPSVSEPLRFLEQLGWRVVTLPVDRAGQPETDHLDTLPRDGFRFATLMLANNETGVIHNIGPLAEWVAGRGGFLHCDAVQAAGKIALDFKRGGAHSLALSAHKIYGPKGVGALVVDRSVPLEPLLHGGGQERGQRGGTENVAAIVGFGQAAELALTELEARSARLLQLRQRLEAGLRELPGINIFAERAERLPNTVQFAIAGFDGETLVMNLDRQGIAVSSGSACASGGGEPSPVLTAMGVPADLAKGAIRASLGQDNTEADIERFLAALRTLTSTLRG</sequence>
<dbReference type="PANTHER" id="PTHR11601:SF34">
    <property type="entry name" value="CYSTEINE DESULFURASE"/>
    <property type="match status" value="1"/>
</dbReference>
<organism evidence="10 11">
    <name type="scientific">Methylomagnum ishizawai</name>
    <dbReference type="NCBI Taxonomy" id="1760988"/>
    <lineage>
        <taxon>Bacteria</taxon>
        <taxon>Pseudomonadati</taxon>
        <taxon>Pseudomonadota</taxon>
        <taxon>Gammaproteobacteria</taxon>
        <taxon>Methylococcales</taxon>
        <taxon>Methylococcaceae</taxon>
        <taxon>Methylomagnum</taxon>
    </lineage>
</organism>
<comment type="cofactor">
    <cofactor evidence="1">
        <name>pyridoxal 5'-phosphate</name>
        <dbReference type="ChEBI" id="CHEBI:597326"/>
    </cofactor>
</comment>
<dbReference type="InterPro" id="IPR015424">
    <property type="entry name" value="PyrdxlP-dep_Trfase"/>
</dbReference>
<dbReference type="GO" id="GO:0046872">
    <property type="term" value="F:metal ion binding"/>
    <property type="evidence" value="ECO:0007669"/>
    <property type="project" value="UniProtKB-KW"/>
</dbReference>
<keyword evidence="3" id="KW-0808">Transferase</keyword>
<dbReference type="InterPro" id="IPR015422">
    <property type="entry name" value="PyrdxlP-dep_Trfase_small"/>
</dbReference>
<feature type="domain" description="Aminotransferase class V" evidence="9">
    <location>
        <begin position="2"/>
        <end position="361"/>
    </location>
</feature>
<evidence type="ECO:0000313" key="11">
    <source>
        <dbReference type="Proteomes" id="UP000192923"/>
    </source>
</evidence>
<evidence type="ECO:0000256" key="5">
    <source>
        <dbReference type="ARBA" id="ARBA00022898"/>
    </source>
</evidence>
<dbReference type="InterPro" id="IPR000192">
    <property type="entry name" value="Aminotrans_V_dom"/>
</dbReference>
<gene>
    <name evidence="10" type="ORF">SAMN02949497_0810</name>
</gene>
<comment type="catalytic activity">
    <reaction evidence="8">
        <text>(sulfur carrier)-H + L-cysteine = (sulfur carrier)-SH + L-alanine</text>
        <dbReference type="Rhea" id="RHEA:43892"/>
        <dbReference type="Rhea" id="RHEA-COMP:14737"/>
        <dbReference type="Rhea" id="RHEA-COMP:14739"/>
        <dbReference type="ChEBI" id="CHEBI:29917"/>
        <dbReference type="ChEBI" id="CHEBI:35235"/>
        <dbReference type="ChEBI" id="CHEBI:57972"/>
        <dbReference type="ChEBI" id="CHEBI:64428"/>
        <dbReference type="EC" id="2.8.1.7"/>
    </reaction>
</comment>
<dbReference type="OrthoDB" id="9808002at2"/>
<protein>
    <submittedName>
        <fullName evidence="10">Cysteine desulfurase</fullName>
    </submittedName>
</protein>
<accession>A0A1Y6CY78</accession>
<keyword evidence="7" id="KW-0411">Iron-sulfur</keyword>
<evidence type="ECO:0000313" key="10">
    <source>
        <dbReference type="EMBL" id="SMF93523.1"/>
    </source>
</evidence>
<comment type="similarity">
    <text evidence="2">Belongs to the class-V pyridoxal-phosphate-dependent aminotransferase family. NifS/IscS subfamily.</text>
</comment>
<proteinExistence type="inferred from homology"/>
<evidence type="ECO:0000259" key="9">
    <source>
        <dbReference type="Pfam" id="PF00266"/>
    </source>
</evidence>
<keyword evidence="5" id="KW-0663">Pyridoxal phosphate</keyword>
<dbReference type="Gene3D" id="3.40.640.10">
    <property type="entry name" value="Type I PLP-dependent aspartate aminotransferase-like (Major domain)"/>
    <property type="match status" value="1"/>
</dbReference>
<evidence type="ECO:0000256" key="2">
    <source>
        <dbReference type="ARBA" id="ARBA00006490"/>
    </source>
</evidence>
<dbReference type="AlphaFoldDB" id="A0A1Y6CY78"/>
<dbReference type="PANTHER" id="PTHR11601">
    <property type="entry name" value="CYSTEINE DESULFURYLASE FAMILY MEMBER"/>
    <property type="match status" value="1"/>
</dbReference>
<keyword evidence="4" id="KW-0479">Metal-binding</keyword>
<dbReference type="Proteomes" id="UP000192923">
    <property type="component" value="Unassembled WGS sequence"/>
</dbReference>
<evidence type="ECO:0000256" key="3">
    <source>
        <dbReference type="ARBA" id="ARBA00022679"/>
    </source>
</evidence>
<reference evidence="10 11" key="1">
    <citation type="submission" date="2016-12" db="EMBL/GenBank/DDBJ databases">
        <authorList>
            <person name="Song W.-J."/>
            <person name="Kurnit D.M."/>
        </authorList>
    </citation>
    <scope>NUCLEOTIDE SEQUENCE [LARGE SCALE GENOMIC DNA]</scope>
    <source>
        <strain evidence="10 11">175</strain>
    </source>
</reference>
<dbReference type="GO" id="GO:0031071">
    <property type="term" value="F:cysteine desulfurase activity"/>
    <property type="evidence" value="ECO:0007669"/>
    <property type="project" value="UniProtKB-EC"/>
</dbReference>
<dbReference type="Gene3D" id="3.90.1150.10">
    <property type="entry name" value="Aspartate Aminotransferase, domain 1"/>
    <property type="match status" value="1"/>
</dbReference>
<dbReference type="InterPro" id="IPR015421">
    <property type="entry name" value="PyrdxlP-dep_Trfase_major"/>
</dbReference>
<dbReference type="Gene3D" id="1.10.260.50">
    <property type="match status" value="1"/>
</dbReference>
<dbReference type="InterPro" id="IPR016454">
    <property type="entry name" value="Cysteine_dSase"/>
</dbReference>
<keyword evidence="11" id="KW-1185">Reference proteome</keyword>
<name>A0A1Y6CY78_9GAMM</name>
<evidence type="ECO:0000256" key="1">
    <source>
        <dbReference type="ARBA" id="ARBA00001933"/>
    </source>
</evidence>
<dbReference type="EMBL" id="FXAM01000001">
    <property type="protein sequence ID" value="SMF93523.1"/>
    <property type="molecule type" value="Genomic_DNA"/>
</dbReference>
<evidence type="ECO:0000256" key="6">
    <source>
        <dbReference type="ARBA" id="ARBA00023004"/>
    </source>
</evidence>
<evidence type="ECO:0000256" key="4">
    <source>
        <dbReference type="ARBA" id="ARBA00022723"/>
    </source>
</evidence>
<dbReference type="STRING" id="1760988.SAMN02949497_0810"/>